<dbReference type="Pfam" id="PF09932">
    <property type="entry name" value="DUF2164"/>
    <property type="match status" value="1"/>
</dbReference>
<dbReference type="InterPro" id="IPR018680">
    <property type="entry name" value="DUF2164"/>
</dbReference>
<organism evidence="1 2">
    <name type="scientific">Peribacillus deserti</name>
    <dbReference type="NCBI Taxonomy" id="673318"/>
    <lineage>
        <taxon>Bacteria</taxon>
        <taxon>Bacillati</taxon>
        <taxon>Bacillota</taxon>
        <taxon>Bacilli</taxon>
        <taxon>Bacillales</taxon>
        <taxon>Bacillaceae</taxon>
        <taxon>Peribacillus</taxon>
    </lineage>
</organism>
<comment type="caution">
    <text evidence="1">The sequence shown here is derived from an EMBL/GenBank/DDBJ whole genome shotgun (WGS) entry which is preliminary data.</text>
</comment>
<reference evidence="1 2" key="1">
    <citation type="submission" date="2017-11" db="EMBL/GenBank/DDBJ databases">
        <title>Comparitive Functional Genomics of Dry Heat Resistant strains isolated from the Viking Spacecraft.</title>
        <authorList>
            <person name="Seuylemezian A."/>
            <person name="Cooper K."/>
            <person name="Vaishampayan P."/>
        </authorList>
    </citation>
    <scope>NUCLEOTIDE SEQUENCE [LARGE SCALE GENOMIC DNA]</scope>
    <source>
        <strain evidence="1 2">V1-29</strain>
    </source>
</reference>
<name>A0A2N5MC60_9BACI</name>
<evidence type="ECO:0000313" key="1">
    <source>
        <dbReference type="EMBL" id="PLT31913.1"/>
    </source>
</evidence>
<proteinExistence type="predicted"/>
<dbReference type="EMBL" id="PGUY01000001">
    <property type="protein sequence ID" value="PLT31913.1"/>
    <property type="molecule type" value="Genomic_DNA"/>
</dbReference>
<protein>
    <submittedName>
        <fullName evidence="1">DUF2164 domain-containing protein</fullName>
    </submittedName>
</protein>
<gene>
    <name evidence="1" type="ORF">CUU66_00335</name>
</gene>
<keyword evidence="2" id="KW-1185">Reference proteome</keyword>
<dbReference type="RefSeq" id="WP_101639694.1">
    <property type="nucleotide sequence ID" value="NZ_PGUY01000001.1"/>
</dbReference>
<accession>A0A2N5MC60</accession>
<sequence>MRMNLSKEQKNILVEKIQEFFRQEHGDELGNLAGENFLEFIYREIGPHIYNSGINDAKALVQDRMLNIDEDLSSLERPIR</sequence>
<dbReference type="AlphaFoldDB" id="A0A2N5MC60"/>
<evidence type="ECO:0000313" key="2">
    <source>
        <dbReference type="Proteomes" id="UP000234748"/>
    </source>
</evidence>
<dbReference type="OrthoDB" id="573733at2"/>
<dbReference type="Proteomes" id="UP000234748">
    <property type="component" value="Unassembled WGS sequence"/>
</dbReference>